<gene>
    <name evidence="1" type="ORF">PGLA1383_LOCUS5247</name>
</gene>
<comment type="caution">
    <text evidence="1">The sequence shown here is derived from an EMBL/GenBank/DDBJ whole genome shotgun (WGS) entry which is preliminary data.</text>
</comment>
<dbReference type="AlphaFoldDB" id="A0A813DHS4"/>
<dbReference type="Proteomes" id="UP000654075">
    <property type="component" value="Unassembled WGS sequence"/>
</dbReference>
<sequence>MPPPELLNNNSNNNNNHNKSLSDWSGWKLGIDEALEQAGGVMSWQELCKVVVAKYQALTTTTQYQALTSSGKADRKLLGRFALASIPPEYLSRHSSWVRLPGTPVGSEPWLGRRLEILRDVEGVVLPSVGWVTEQVGPKHVVVVFDGCWTVEPLKLPELWHHITPDAAMKRPTRCWRVLTDLGVRAATPCARPCVDR</sequence>
<keyword evidence="2" id="KW-1185">Reference proteome</keyword>
<accession>A0A813DHS4</accession>
<reference evidence="1" key="1">
    <citation type="submission" date="2021-02" db="EMBL/GenBank/DDBJ databases">
        <authorList>
            <person name="Dougan E. K."/>
            <person name="Rhodes N."/>
            <person name="Thang M."/>
            <person name="Chan C."/>
        </authorList>
    </citation>
    <scope>NUCLEOTIDE SEQUENCE</scope>
</reference>
<organism evidence="1 2">
    <name type="scientific">Polarella glacialis</name>
    <name type="common">Dinoflagellate</name>
    <dbReference type="NCBI Taxonomy" id="89957"/>
    <lineage>
        <taxon>Eukaryota</taxon>
        <taxon>Sar</taxon>
        <taxon>Alveolata</taxon>
        <taxon>Dinophyceae</taxon>
        <taxon>Suessiales</taxon>
        <taxon>Suessiaceae</taxon>
        <taxon>Polarella</taxon>
    </lineage>
</organism>
<evidence type="ECO:0000313" key="2">
    <source>
        <dbReference type="Proteomes" id="UP000654075"/>
    </source>
</evidence>
<evidence type="ECO:0000313" key="1">
    <source>
        <dbReference type="EMBL" id="CAE8586370.1"/>
    </source>
</evidence>
<dbReference type="EMBL" id="CAJNNV010002028">
    <property type="protein sequence ID" value="CAE8586370.1"/>
    <property type="molecule type" value="Genomic_DNA"/>
</dbReference>
<protein>
    <submittedName>
        <fullName evidence="1">Uncharacterized protein</fullName>
    </submittedName>
</protein>
<proteinExistence type="predicted"/>
<name>A0A813DHS4_POLGL</name>